<name>A0ACB5PN96_9BACT</name>
<protein>
    <submittedName>
        <fullName evidence="1">Phosphate acetyltransferase</fullName>
    </submittedName>
</protein>
<sequence length="696" mass="75558">MTKTVFIAAAEPYSGKSLVSLGLINMLLRKTPKVGYFKPIINFEPAEKKDAHIETIIGHFGLPITYDGAYAYTRADAMHLVETDTQGEIIDTIIHKFKALEEHYDFIVVEGSDFLGAGTAFEFDANISIAKNLGAPAILMISGEAKTTNQIVNAALTMLRSFEGREVPVLAIIVNKMPPSEADTVRELLGGQLPAGIVLTVIPENQSLRSPSMQEIQEQLGGKLLLGEHLLSNQVDNFITGAMQVPNFLRRIKENVLIVTPGDRADIILGALQANASANFPKVAGIVLTGDIVPDEYVVRLLEGLETVIPILSVSTGTFLTTTQIGAIQSRISPDNPKKIELAINTFEQYVDVAALEEKLVTFKAEGMTPHMFQYQLMQWAKSQRRHIVLPEGNDDRILRAAARLQQLDVVDLTILGDPTAIAAAVNRLGLNLDLSRIQLLDPAHAPRFAEYAETLYELRKAKNVNLDMARDMMTDVSYFGTMMVYQGHADGMVSGAVHTTQHTIRPALQFIKTKPGVSVVSSVFFMCLPDRVAVFGDCAVNPNPTAEQLAEIAISSAESSLRFGIEPRVAMLSYSSGTSGEGAEVEKVRRATQLVHQLRPDLQVEGPIQYDAAVDPIVGRQKLPDSTVAGQASVLIFPDLNTGNNTYKAVQRETGALAIGPVLQGLNKPVNDLSRGCTVEDVVNTVIITAIQAQG</sequence>
<comment type="caution">
    <text evidence="1">The sequence shown here is derived from an EMBL/GenBank/DDBJ whole genome shotgun (WGS) entry which is preliminary data.</text>
</comment>
<evidence type="ECO:0000313" key="2">
    <source>
        <dbReference type="Proteomes" id="UP000605392"/>
    </source>
</evidence>
<dbReference type="Proteomes" id="UP000605392">
    <property type="component" value="Unassembled WGS sequence"/>
</dbReference>
<evidence type="ECO:0000313" key="1">
    <source>
        <dbReference type="EMBL" id="GGF55789.1"/>
    </source>
</evidence>
<organism evidence="1 2">
    <name type="scientific">Hymenobacter qilianensis</name>
    <dbReference type="NCBI Taxonomy" id="1385715"/>
    <lineage>
        <taxon>Bacteria</taxon>
        <taxon>Pseudomonadati</taxon>
        <taxon>Bacteroidota</taxon>
        <taxon>Cytophagia</taxon>
        <taxon>Cytophagales</taxon>
        <taxon>Hymenobacteraceae</taxon>
        <taxon>Hymenobacter</taxon>
    </lineage>
</organism>
<reference evidence="1 2" key="1">
    <citation type="journal article" date="2019" name="Int. J. Syst. Evol. Microbiol.">
        <title>The Global Catalogue of Microorganisms (GCM) 10K type strain sequencing project: providing services to taxonomists for standard genome sequencing and annotation.</title>
        <authorList>
            <consortium name="The Broad Institute Genomics Platform"/>
            <consortium name="The Broad Institute Genome Sequencing Center for Infectious Disease"/>
            <person name="Wu L."/>
            <person name="Ma J."/>
        </authorList>
    </citation>
    <scope>NUCLEOTIDE SEQUENCE [LARGE SCALE GENOMIC DNA]</scope>
    <source>
        <strain evidence="1 2">CGMCC 1.12720</strain>
    </source>
</reference>
<dbReference type="EMBL" id="BMFN01000001">
    <property type="protein sequence ID" value="GGF55789.1"/>
    <property type="molecule type" value="Genomic_DNA"/>
</dbReference>
<accession>A0ACB5PN96</accession>
<proteinExistence type="predicted"/>
<gene>
    <name evidence="1" type="primary">pta</name>
    <name evidence="1" type="ORF">GCM10011375_08670</name>
</gene>
<keyword evidence="2" id="KW-1185">Reference proteome</keyword>